<evidence type="ECO:0000256" key="1">
    <source>
        <dbReference type="ARBA" id="ARBA00002994"/>
    </source>
</evidence>
<evidence type="ECO:0000256" key="5">
    <source>
        <dbReference type="ARBA" id="ARBA00023709"/>
    </source>
</evidence>
<dbReference type="InterPro" id="IPR014748">
    <property type="entry name" value="Enoyl-CoA_hydra_C"/>
</dbReference>
<comment type="function">
    <text evidence="1">Could possibly oxidize fatty acids using specific components.</text>
</comment>
<dbReference type="Gene3D" id="3.90.226.10">
    <property type="entry name" value="2-enoyl-CoA Hydratase, Chain A, domain 1"/>
    <property type="match status" value="1"/>
</dbReference>
<evidence type="ECO:0000313" key="8">
    <source>
        <dbReference type="EMBL" id="ART72051.1"/>
    </source>
</evidence>
<comment type="catalytic activity">
    <reaction evidence="6">
        <text>a 4-saturated-(3S)-3-hydroxyacyl-CoA = a (3E)-enoyl-CoA + H2O</text>
        <dbReference type="Rhea" id="RHEA:20724"/>
        <dbReference type="ChEBI" id="CHEBI:15377"/>
        <dbReference type="ChEBI" id="CHEBI:58521"/>
        <dbReference type="ChEBI" id="CHEBI:137480"/>
        <dbReference type="EC" id="4.2.1.17"/>
    </reaction>
</comment>
<dbReference type="PROSITE" id="PS00166">
    <property type="entry name" value="ENOYL_COA_HYDRATASE"/>
    <property type="match status" value="1"/>
</dbReference>
<dbReference type="RefSeq" id="WP_087079381.1">
    <property type="nucleotide sequence ID" value="NZ_CP020809.1"/>
</dbReference>
<keyword evidence="9" id="KW-1185">Reference proteome</keyword>
<dbReference type="InterPro" id="IPR001753">
    <property type="entry name" value="Enoyl-CoA_hydra/iso"/>
</dbReference>
<dbReference type="PANTHER" id="PTHR42964">
    <property type="entry name" value="ENOYL-COA HYDRATASE"/>
    <property type="match status" value="1"/>
</dbReference>
<dbReference type="NCBIfam" id="NF008506">
    <property type="entry name" value="PRK11423.1"/>
    <property type="match status" value="1"/>
</dbReference>
<comment type="catalytic activity">
    <reaction evidence="5">
        <text>a (3S)-3-hydroxyacyl-CoA = a (2E)-enoyl-CoA + H2O</text>
        <dbReference type="Rhea" id="RHEA:16105"/>
        <dbReference type="ChEBI" id="CHEBI:15377"/>
        <dbReference type="ChEBI" id="CHEBI:57318"/>
        <dbReference type="ChEBI" id="CHEBI:58856"/>
        <dbReference type="EC" id="4.2.1.17"/>
    </reaction>
</comment>
<dbReference type="Proteomes" id="UP000195331">
    <property type="component" value="Chromosome"/>
</dbReference>
<evidence type="ECO:0000256" key="2">
    <source>
        <dbReference type="ARBA" id="ARBA00005254"/>
    </source>
</evidence>
<dbReference type="OrthoDB" id="8452484at2"/>
<keyword evidence="3" id="KW-0276">Fatty acid metabolism</keyword>
<dbReference type="KEGG" id="mdx:BTO20_29015"/>
<dbReference type="GO" id="GO:0006631">
    <property type="term" value="P:fatty acid metabolic process"/>
    <property type="evidence" value="ECO:0007669"/>
    <property type="project" value="UniProtKB-KW"/>
</dbReference>
<dbReference type="Gene3D" id="1.10.12.10">
    <property type="entry name" value="Lyase 2-enoyl-coa Hydratase, Chain A, domain 2"/>
    <property type="match status" value="1"/>
</dbReference>
<gene>
    <name evidence="8" type="ORF">BTO20_29015</name>
</gene>
<protein>
    <submittedName>
        <fullName evidence="8">Methylmalonyl-CoA decarboxylase</fullName>
    </submittedName>
</protein>
<dbReference type="Pfam" id="PF00378">
    <property type="entry name" value="ECH_1"/>
    <property type="match status" value="1"/>
</dbReference>
<dbReference type="PANTHER" id="PTHR42964:SF1">
    <property type="entry name" value="POLYKETIDE BIOSYNTHESIS ENOYL-COA HYDRATASE PKSH-RELATED"/>
    <property type="match status" value="1"/>
</dbReference>
<evidence type="ECO:0000313" key="9">
    <source>
        <dbReference type="Proteomes" id="UP000195331"/>
    </source>
</evidence>
<dbReference type="InterPro" id="IPR051683">
    <property type="entry name" value="Enoyl-CoA_Hydratase/Isomerase"/>
</dbReference>
<sequence length="256" mass="27436">MALVQTSLADSIGTIAFDRDSKRNALSAELIAETIAALDDFKTRHVRAVVLRSATAGNVWSAGHDVAELPVADLDPLPYSDPLEQLLRAVKTFPAPVIAMVHGSVWGGACDLVIACDLAYGDETAAFAITPAKLGLPYNVGGFVNFMSRLPLNVVKEMFFSADLIGAERAERAGIVNQIVPAEQLADTVYAMAQTIATRSSAAVAAAKESLRVLAQSVAVDPATFEYLHGLRRDVYFGPDYHEGTQAFLEKRAPKF</sequence>
<keyword evidence="4" id="KW-0443">Lipid metabolism</keyword>
<evidence type="ECO:0000256" key="6">
    <source>
        <dbReference type="ARBA" id="ARBA00023717"/>
    </source>
</evidence>
<name>A0A1Y0C9X6_9MYCO</name>
<dbReference type="InterPro" id="IPR029045">
    <property type="entry name" value="ClpP/crotonase-like_dom_sf"/>
</dbReference>
<organism evidence="8 9">
    <name type="scientific">Mycobacterium dioxanotrophicus</name>
    <dbReference type="NCBI Taxonomy" id="482462"/>
    <lineage>
        <taxon>Bacteria</taxon>
        <taxon>Bacillati</taxon>
        <taxon>Actinomycetota</taxon>
        <taxon>Actinomycetes</taxon>
        <taxon>Mycobacteriales</taxon>
        <taxon>Mycobacteriaceae</taxon>
        <taxon>Mycobacterium</taxon>
    </lineage>
</organism>
<evidence type="ECO:0000256" key="4">
    <source>
        <dbReference type="ARBA" id="ARBA00023098"/>
    </source>
</evidence>
<dbReference type="SUPFAM" id="SSF52096">
    <property type="entry name" value="ClpP/crotonase"/>
    <property type="match status" value="1"/>
</dbReference>
<comment type="similarity">
    <text evidence="2 7">Belongs to the enoyl-CoA hydratase/isomerase family.</text>
</comment>
<dbReference type="InterPro" id="IPR018376">
    <property type="entry name" value="Enoyl-CoA_hyd/isom_CS"/>
</dbReference>
<dbReference type="CDD" id="cd06558">
    <property type="entry name" value="crotonase-like"/>
    <property type="match status" value="1"/>
</dbReference>
<proteinExistence type="inferred from homology"/>
<evidence type="ECO:0000256" key="7">
    <source>
        <dbReference type="RuleBase" id="RU003707"/>
    </source>
</evidence>
<dbReference type="EMBL" id="CP020809">
    <property type="protein sequence ID" value="ART72051.1"/>
    <property type="molecule type" value="Genomic_DNA"/>
</dbReference>
<dbReference type="GO" id="GO:0004300">
    <property type="term" value="F:enoyl-CoA hydratase activity"/>
    <property type="evidence" value="ECO:0007669"/>
    <property type="project" value="UniProtKB-EC"/>
</dbReference>
<evidence type="ECO:0000256" key="3">
    <source>
        <dbReference type="ARBA" id="ARBA00022832"/>
    </source>
</evidence>
<dbReference type="AlphaFoldDB" id="A0A1Y0C9X6"/>
<accession>A0A1Y0C9X6</accession>
<reference evidence="8 9" key="1">
    <citation type="submission" date="2017-04" db="EMBL/GenBank/DDBJ databases">
        <title>Whole Genome Sequence of 1,4-Dioxane Degrading Bacterium Mycobacterium dioxanotrophicus PH-06.</title>
        <authorList>
            <person name="He Y."/>
        </authorList>
    </citation>
    <scope>NUCLEOTIDE SEQUENCE [LARGE SCALE GENOMIC DNA]</scope>
    <source>
        <strain evidence="8 9">PH-06</strain>
    </source>
</reference>